<dbReference type="OrthoDB" id="9112061at2"/>
<keyword evidence="3" id="KW-1185">Reference proteome</keyword>
<protein>
    <submittedName>
        <fullName evidence="2">Alpha/beta hydrolase</fullName>
    </submittedName>
</protein>
<evidence type="ECO:0000313" key="3">
    <source>
        <dbReference type="Proteomes" id="UP000249890"/>
    </source>
</evidence>
<name>A0A2Z2KQV9_9BACL</name>
<gene>
    <name evidence="2" type="ORF">B9T62_08590</name>
</gene>
<dbReference type="InterPro" id="IPR052897">
    <property type="entry name" value="Sec-Metab_Biosynth_Hydrolase"/>
</dbReference>
<dbReference type="PANTHER" id="PTHR37017">
    <property type="entry name" value="AB HYDROLASE-1 DOMAIN-CONTAINING PROTEIN-RELATED"/>
    <property type="match status" value="1"/>
</dbReference>
<dbReference type="KEGG" id="pdh:B9T62_08590"/>
<dbReference type="SUPFAM" id="SSF53474">
    <property type="entry name" value="alpha/beta-Hydrolases"/>
    <property type="match status" value="1"/>
</dbReference>
<dbReference type="AlphaFoldDB" id="A0A2Z2KQV9"/>
<keyword evidence="2" id="KW-0378">Hydrolase</keyword>
<dbReference type="Gene3D" id="3.40.50.1820">
    <property type="entry name" value="alpha/beta hydrolase"/>
    <property type="match status" value="1"/>
</dbReference>
<proteinExistence type="predicted"/>
<feature type="domain" description="AB hydrolase-1" evidence="1">
    <location>
        <begin position="38"/>
        <end position="271"/>
    </location>
</feature>
<dbReference type="PANTHER" id="PTHR37017:SF11">
    <property type="entry name" value="ESTERASE_LIPASE_THIOESTERASE DOMAIN-CONTAINING PROTEIN"/>
    <property type="match status" value="1"/>
</dbReference>
<evidence type="ECO:0000259" key="1">
    <source>
        <dbReference type="Pfam" id="PF12697"/>
    </source>
</evidence>
<dbReference type="Pfam" id="PF12697">
    <property type="entry name" value="Abhydrolase_6"/>
    <property type="match status" value="1"/>
</dbReference>
<reference evidence="2 3" key="1">
    <citation type="submission" date="2017-06" db="EMBL/GenBank/DDBJ databases">
        <title>Complete genome sequence of Paenibacillus donghaensis KCTC 13049T isolated from East Sea sediment, South Korea.</title>
        <authorList>
            <person name="Jung B.K."/>
            <person name="Hong S.-J."/>
            <person name="Shin J.-H."/>
        </authorList>
    </citation>
    <scope>NUCLEOTIDE SEQUENCE [LARGE SCALE GENOMIC DNA]</scope>
    <source>
        <strain evidence="2 3">KCTC 13049</strain>
    </source>
</reference>
<dbReference type="InterPro" id="IPR029058">
    <property type="entry name" value="AB_hydrolase_fold"/>
</dbReference>
<dbReference type="GO" id="GO:0016787">
    <property type="term" value="F:hydrolase activity"/>
    <property type="evidence" value="ECO:0007669"/>
    <property type="project" value="UniProtKB-KW"/>
</dbReference>
<organism evidence="2 3">
    <name type="scientific">Paenibacillus donghaensis</name>
    <dbReference type="NCBI Taxonomy" id="414771"/>
    <lineage>
        <taxon>Bacteria</taxon>
        <taxon>Bacillati</taxon>
        <taxon>Bacillota</taxon>
        <taxon>Bacilli</taxon>
        <taxon>Bacillales</taxon>
        <taxon>Paenibacillaceae</taxon>
        <taxon>Paenibacillus</taxon>
    </lineage>
</organism>
<evidence type="ECO:0000313" key="2">
    <source>
        <dbReference type="EMBL" id="ASA26250.1"/>
    </source>
</evidence>
<dbReference type="InterPro" id="IPR000073">
    <property type="entry name" value="AB_hydrolase_1"/>
</dbReference>
<dbReference type="Proteomes" id="UP000249890">
    <property type="component" value="Chromosome"/>
</dbReference>
<accession>A0A2Z2KQV9</accession>
<dbReference type="EMBL" id="CP021780">
    <property type="protein sequence ID" value="ASA26250.1"/>
    <property type="molecule type" value="Genomic_DNA"/>
</dbReference>
<sequence>MTSLMFFSLIGFTPMNSMARAEAATPPKSAAIEKPLMFVLIHGSWVDAGFWKETAAELRLMGHEVYTPEYAGHGGVGSTQLGSVTHEQMTRSVVDYMNRKKLKDVVLLGHSFGGSIVQKTAEQLPDRIRRLVFFDAFVPLDGQSVADQFAAPVRESFEQLRKSSGNNTISLPFPLFREAFVNTATLAEAQDYYTYVIPEPAGPAFQKLDLKKFYSLDIPKSYLFLTEDTALPQTPFGYHPSQSAHLGAYRYIAGHGDHMTTAHKEPKRLAELIVQASRD</sequence>